<sequence length="536" mass="58979">MVHLFEWRWADIARECETYLGPKGFTAVQVSPPQAHIPGPQWWTRYQPLSYRLESRSGNRSEFIDMVQRCRAVDVDIVVDMVINHMAAGRLNFPDVPYGPNDFHERNCTGINYRNADEVWNCDLVGLKDLRTENAYVRGKIVDYFNDLTNIGVKGFRIDAAKHIPPGDVAAIVNSLNGDPYVFLEVIRAQGEAIQPEDYVSIADVTEFAMERDLAYNFRNGTIANLIDFSRWSGRVDSSQALSFVANHDDQRQHPEYTLSYKDPQGMYYLANTFMLAYPYGYARLMSSYYFNDENQGPPVSGVHSGNSCSDGDWVCEHRWGGTGNMVKFREVTASNWFTSDVTTDGPNRLAFGRGGLGYVALNNRTDAWNTVVQTGMPSGEYCDVMHGDYDNGLCSGPTIVVDGSGYAAIAVNGRDAIAIHQQSLIGGPNTGPDPDPGNGLAAVELSCDGGQTVFGQSVYAVGSVSELGSWSPAAAVKLEPTAYPRWTATVDLPAQTSIEWKCLKRSETDPAQQLQWQGGANNRVDIGANSAAGSF</sequence>
<evidence type="ECO:0000256" key="8">
    <source>
        <dbReference type="ARBA" id="ARBA00022837"/>
    </source>
</evidence>
<dbReference type="SUPFAM" id="SSF49452">
    <property type="entry name" value="Starch-binding domain-like"/>
    <property type="match status" value="1"/>
</dbReference>
<dbReference type="EMBL" id="BAABBO010000007">
    <property type="protein sequence ID" value="GAA3959474.1"/>
    <property type="molecule type" value="Genomic_DNA"/>
</dbReference>
<dbReference type="InterPro" id="IPR013784">
    <property type="entry name" value="Carb-bd-like_fold"/>
</dbReference>
<evidence type="ECO:0000256" key="11">
    <source>
        <dbReference type="RuleBase" id="RU003615"/>
    </source>
</evidence>
<keyword evidence="10 12" id="KW-0326">Glycosidase</keyword>
<dbReference type="InterPro" id="IPR013783">
    <property type="entry name" value="Ig-like_fold"/>
</dbReference>
<comment type="caution">
    <text evidence="14">The sequence shown here is derived from an EMBL/GenBank/DDBJ whole genome shotgun (WGS) entry which is preliminary data.</text>
</comment>
<comment type="catalytic activity">
    <reaction evidence="1 12">
        <text>Endohydrolysis of (1-&gt;4)-alpha-D-glucosidic linkages in polysaccharides containing three or more (1-&gt;4)-alpha-linked D-glucose units.</text>
        <dbReference type="EC" id="3.2.1.1"/>
    </reaction>
</comment>
<dbReference type="CDD" id="cd05810">
    <property type="entry name" value="CBM20_alpha_MTH"/>
    <property type="match status" value="1"/>
</dbReference>
<evidence type="ECO:0000256" key="5">
    <source>
        <dbReference type="ARBA" id="ARBA00017303"/>
    </source>
</evidence>
<evidence type="ECO:0000256" key="2">
    <source>
        <dbReference type="ARBA" id="ARBA00001913"/>
    </source>
</evidence>
<dbReference type="SMART" id="SM00642">
    <property type="entry name" value="Aamy"/>
    <property type="match status" value="1"/>
</dbReference>
<dbReference type="Gene3D" id="3.20.20.80">
    <property type="entry name" value="Glycosidases"/>
    <property type="match status" value="1"/>
</dbReference>
<dbReference type="SUPFAM" id="SSF51011">
    <property type="entry name" value="Glycosyl hydrolase domain"/>
    <property type="match status" value="1"/>
</dbReference>
<evidence type="ECO:0000256" key="6">
    <source>
        <dbReference type="ARBA" id="ARBA00022723"/>
    </source>
</evidence>
<evidence type="ECO:0000313" key="14">
    <source>
        <dbReference type="EMBL" id="GAA3959474.1"/>
    </source>
</evidence>
<accession>A0ABP7P478</accession>
<evidence type="ECO:0000256" key="3">
    <source>
        <dbReference type="ARBA" id="ARBA00008061"/>
    </source>
</evidence>
<dbReference type="Proteomes" id="UP001501337">
    <property type="component" value="Unassembled WGS sequence"/>
</dbReference>
<dbReference type="SMART" id="SM00632">
    <property type="entry name" value="Aamy_C"/>
    <property type="match status" value="1"/>
</dbReference>
<dbReference type="Pfam" id="PF00686">
    <property type="entry name" value="CBM_20"/>
    <property type="match status" value="1"/>
</dbReference>
<dbReference type="PROSITE" id="PS51166">
    <property type="entry name" value="CBM20"/>
    <property type="match status" value="1"/>
</dbReference>
<dbReference type="CDD" id="cd11317">
    <property type="entry name" value="AmyAc_bac_euk_AmyA"/>
    <property type="match status" value="1"/>
</dbReference>
<keyword evidence="6" id="KW-0479">Metal-binding</keyword>
<dbReference type="SUPFAM" id="SSF51445">
    <property type="entry name" value="(Trans)glycosidases"/>
    <property type="match status" value="1"/>
</dbReference>
<evidence type="ECO:0000256" key="4">
    <source>
        <dbReference type="ARBA" id="ARBA00012595"/>
    </source>
</evidence>
<dbReference type="EC" id="3.2.1.1" evidence="4 12"/>
<dbReference type="InterPro" id="IPR006046">
    <property type="entry name" value="Alpha_amylase"/>
</dbReference>
<dbReference type="InterPro" id="IPR006047">
    <property type="entry name" value="GH13_cat_dom"/>
</dbReference>
<gene>
    <name evidence="14" type="ORF">GCM10022278_17180</name>
</gene>
<keyword evidence="8" id="KW-0106">Calcium</keyword>
<keyword evidence="9 12" id="KW-0119">Carbohydrate metabolism</keyword>
<dbReference type="PANTHER" id="PTHR43447">
    <property type="entry name" value="ALPHA-AMYLASE"/>
    <property type="match status" value="1"/>
</dbReference>
<name>A0ABP7P478_9GAMM</name>
<dbReference type="InterPro" id="IPR006048">
    <property type="entry name" value="A-amylase/branching_C"/>
</dbReference>
<feature type="domain" description="CBM20" evidence="13">
    <location>
        <begin position="436"/>
        <end position="536"/>
    </location>
</feature>
<dbReference type="InterPro" id="IPR002044">
    <property type="entry name" value="CBM20"/>
</dbReference>
<dbReference type="InterPro" id="IPR013780">
    <property type="entry name" value="Glyco_hydro_b"/>
</dbReference>
<protein>
    <recommendedName>
        <fullName evidence="5 12">Alpha-amylase</fullName>
        <ecNumber evidence="4 12">3.2.1.1</ecNumber>
    </recommendedName>
</protein>
<proteinExistence type="inferred from homology"/>
<evidence type="ECO:0000259" key="13">
    <source>
        <dbReference type="PROSITE" id="PS51166"/>
    </source>
</evidence>
<evidence type="ECO:0000256" key="10">
    <source>
        <dbReference type="ARBA" id="ARBA00023295"/>
    </source>
</evidence>
<evidence type="ECO:0000313" key="15">
    <source>
        <dbReference type="Proteomes" id="UP001501337"/>
    </source>
</evidence>
<comment type="cofactor">
    <cofactor evidence="2">
        <name>Ca(2+)</name>
        <dbReference type="ChEBI" id="CHEBI:29108"/>
    </cofactor>
</comment>
<keyword evidence="15" id="KW-1185">Reference proteome</keyword>
<dbReference type="PRINTS" id="PR00110">
    <property type="entry name" value="ALPHAAMYLASE"/>
</dbReference>
<dbReference type="Gene3D" id="2.60.40.10">
    <property type="entry name" value="Immunoglobulins"/>
    <property type="match status" value="1"/>
</dbReference>
<dbReference type="SMART" id="SM01065">
    <property type="entry name" value="CBM_2"/>
    <property type="match status" value="1"/>
</dbReference>
<dbReference type="InterPro" id="IPR031319">
    <property type="entry name" value="A-amylase_C"/>
</dbReference>
<comment type="similarity">
    <text evidence="3 11">Belongs to the glycosyl hydrolase 13 family.</text>
</comment>
<evidence type="ECO:0000256" key="9">
    <source>
        <dbReference type="ARBA" id="ARBA00023277"/>
    </source>
</evidence>
<evidence type="ECO:0000256" key="12">
    <source>
        <dbReference type="RuleBase" id="RU361134"/>
    </source>
</evidence>
<organism evidence="14 15">
    <name type="scientific">Allohahella marinimesophila</name>
    <dbReference type="NCBI Taxonomy" id="1054972"/>
    <lineage>
        <taxon>Bacteria</taxon>
        <taxon>Pseudomonadati</taxon>
        <taxon>Pseudomonadota</taxon>
        <taxon>Gammaproteobacteria</taxon>
        <taxon>Oceanospirillales</taxon>
        <taxon>Hahellaceae</taxon>
        <taxon>Allohahella</taxon>
    </lineage>
</organism>
<dbReference type="InterPro" id="IPR017853">
    <property type="entry name" value="GH"/>
</dbReference>
<dbReference type="Pfam" id="PF02806">
    <property type="entry name" value="Alpha-amylase_C"/>
    <property type="match status" value="1"/>
</dbReference>
<evidence type="ECO:0000256" key="1">
    <source>
        <dbReference type="ARBA" id="ARBA00000548"/>
    </source>
</evidence>
<dbReference type="Gene3D" id="2.60.40.1180">
    <property type="entry name" value="Golgi alpha-mannosidase II"/>
    <property type="match status" value="1"/>
</dbReference>
<reference evidence="15" key="1">
    <citation type="journal article" date="2019" name="Int. J. Syst. Evol. Microbiol.">
        <title>The Global Catalogue of Microorganisms (GCM) 10K type strain sequencing project: providing services to taxonomists for standard genome sequencing and annotation.</title>
        <authorList>
            <consortium name="The Broad Institute Genomics Platform"/>
            <consortium name="The Broad Institute Genome Sequencing Center for Infectious Disease"/>
            <person name="Wu L."/>
            <person name="Ma J."/>
        </authorList>
    </citation>
    <scope>NUCLEOTIDE SEQUENCE [LARGE SCALE GENOMIC DNA]</scope>
    <source>
        <strain evidence="15">JCM 17555</strain>
    </source>
</reference>
<dbReference type="Pfam" id="PF00128">
    <property type="entry name" value="Alpha-amylase"/>
    <property type="match status" value="1"/>
</dbReference>
<keyword evidence="7 12" id="KW-0378">Hydrolase</keyword>
<evidence type="ECO:0000256" key="7">
    <source>
        <dbReference type="ARBA" id="ARBA00022801"/>
    </source>
</evidence>